<evidence type="ECO:0000313" key="3">
    <source>
        <dbReference type="EMBL" id="SIT05928.1"/>
    </source>
</evidence>
<dbReference type="InterPro" id="IPR038765">
    <property type="entry name" value="Papain-like_cys_pep_sf"/>
</dbReference>
<sequence length="672" mass="70754">MALRSLGRLVPRVLCCAWVMIALAPVGYAVASHWALEVGAFWLAVCLGAMLKNAWVRGAVWAVLIAGQAALGAWLSAAFRGTMTAGAGEWRFYALSAAGLAAMALVRYAYRRPVTWLVYNGVAQLGLVAVSLTRPVAGVCLELMCVAIMLALFAVSRSGRAPCAPLERRIAAGVGAGVVVSGALCALIPPQNPLVPGVSRIASLLVPKVPARTGYSLDDSHLGGSLVTDPQPILEVRAPAPLDLRGQVLADYTGQGWLSVPLDGSDVATAAIGQVLPGGLPFSHLAYRTMDVTVSVKGDVNTSDLIAPYAVRRVLRLPGLYGNDFAIDRVQGNIKAAPLGPGASYEVEAAVPVDPYASLAAVRMPFAAARRAIPRDVQIIDTQLPAELPARVRQLALQIVSARHAATEYGMVSAIIAYLAGHERYDVSNIPAPAPGQDYVAQFLFETHRGYCDNFASAAAVMLRALGVPARFVTGFAVGPENEVAPDTYVVSEADAHAWIEVYFPGFGWVPFDATPGFRMTFAAAPVKPSPIASSHPGARRGALAGSHVSHRPFGVEDLGLAVAGCAAASLALAAVVRRRRCRVWQGEQEAFVRLVGQAKARLGLSPGATLRDLRPLAASAGAEGAFDAWLRAAEAKLYGSSPEPSPDWRDLAAPLARWLDAAPTKEVQAKR</sequence>
<dbReference type="AlphaFoldDB" id="A0A1N7P5U9"/>
<gene>
    <name evidence="3" type="ORF">SAMN05421799_11188</name>
</gene>
<feature type="transmembrane region" description="Helical" evidence="1">
    <location>
        <begin position="9"/>
        <end position="28"/>
    </location>
</feature>
<accession>A0A1N7P5U9</accession>
<dbReference type="Proteomes" id="UP000186156">
    <property type="component" value="Unassembled WGS sequence"/>
</dbReference>
<dbReference type="SMART" id="SM00460">
    <property type="entry name" value="TGc"/>
    <property type="match status" value="1"/>
</dbReference>
<dbReference type="PANTHER" id="PTHR42736:SF1">
    <property type="entry name" value="PROTEIN-GLUTAMINE GAMMA-GLUTAMYLTRANSFERASE"/>
    <property type="match status" value="1"/>
</dbReference>
<dbReference type="SUPFAM" id="SSF54001">
    <property type="entry name" value="Cysteine proteinases"/>
    <property type="match status" value="1"/>
</dbReference>
<proteinExistence type="predicted"/>
<reference evidence="4" key="1">
    <citation type="submission" date="2017-01" db="EMBL/GenBank/DDBJ databases">
        <authorList>
            <person name="Varghese N."/>
            <person name="Submissions S."/>
        </authorList>
    </citation>
    <scope>NUCLEOTIDE SEQUENCE [LARGE SCALE GENOMIC DNA]</scope>
    <source>
        <strain evidence="4">DSM 16176</strain>
    </source>
</reference>
<dbReference type="InterPro" id="IPR002931">
    <property type="entry name" value="Transglutaminase-like"/>
</dbReference>
<evidence type="ECO:0000313" key="4">
    <source>
        <dbReference type="Proteomes" id="UP000186156"/>
    </source>
</evidence>
<feature type="transmembrane region" description="Helical" evidence="1">
    <location>
        <begin position="170"/>
        <end position="189"/>
    </location>
</feature>
<feature type="transmembrane region" description="Helical" evidence="1">
    <location>
        <begin position="90"/>
        <end position="106"/>
    </location>
</feature>
<evidence type="ECO:0000259" key="2">
    <source>
        <dbReference type="SMART" id="SM00460"/>
    </source>
</evidence>
<dbReference type="InterPro" id="IPR052901">
    <property type="entry name" value="Bact_TGase-like"/>
</dbReference>
<keyword evidence="1" id="KW-0812">Transmembrane</keyword>
<dbReference type="STRING" id="252246.SAMN05421799_11188"/>
<dbReference type="Gene3D" id="3.10.620.30">
    <property type="match status" value="1"/>
</dbReference>
<feature type="domain" description="Transglutaminase-like" evidence="2">
    <location>
        <begin position="444"/>
        <end position="516"/>
    </location>
</feature>
<dbReference type="EMBL" id="FTOO01000011">
    <property type="protein sequence ID" value="SIT05928.1"/>
    <property type="molecule type" value="Genomic_DNA"/>
</dbReference>
<dbReference type="Pfam" id="PF01841">
    <property type="entry name" value="Transglut_core"/>
    <property type="match status" value="1"/>
</dbReference>
<organism evidence="3 4">
    <name type="scientific">Alicyclobacillus vulcanalis</name>
    <dbReference type="NCBI Taxonomy" id="252246"/>
    <lineage>
        <taxon>Bacteria</taxon>
        <taxon>Bacillati</taxon>
        <taxon>Bacillota</taxon>
        <taxon>Bacilli</taxon>
        <taxon>Bacillales</taxon>
        <taxon>Alicyclobacillaceae</taxon>
        <taxon>Alicyclobacillus</taxon>
    </lineage>
</organism>
<keyword evidence="1" id="KW-0472">Membrane</keyword>
<protein>
    <submittedName>
        <fullName evidence="3">Transglutaminase-like superfamily protein</fullName>
    </submittedName>
</protein>
<evidence type="ECO:0000256" key="1">
    <source>
        <dbReference type="SAM" id="Phobius"/>
    </source>
</evidence>
<keyword evidence="1" id="KW-1133">Transmembrane helix</keyword>
<dbReference type="RefSeq" id="WP_076348538.1">
    <property type="nucleotide sequence ID" value="NZ_FTOO01000011.1"/>
</dbReference>
<feature type="transmembrane region" description="Helical" evidence="1">
    <location>
        <begin position="136"/>
        <end position="158"/>
    </location>
</feature>
<dbReference type="PANTHER" id="PTHR42736">
    <property type="entry name" value="PROTEIN-GLUTAMINE GAMMA-GLUTAMYLTRANSFERASE"/>
    <property type="match status" value="1"/>
</dbReference>
<dbReference type="OrthoDB" id="9804872at2"/>
<name>A0A1N7P5U9_9BACL</name>
<feature type="transmembrane region" description="Helical" evidence="1">
    <location>
        <begin position="58"/>
        <end position="78"/>
    </location>
</feature>
<keyword evidence="4" id="KW-1185">Reference proteome</keyword>